<keyword evidence="7 14" id="KW-1133">Transmembrane helix</keyword>
<feature type="transmembrane region" description="Helical" evidence="14">
    <location>
        <begin position="44"/>
        <end position="64"/>
    </location>
</feature>
<evidence type="ECO:0000256" key="8">
    <source>
        <dbReference type="ARBA" id="ARBA00023027"/>
    </source>
</evidence>
<evidence type="ECO:0000256" key="6">
    <source>
        <dbReference type="ARBA" id="ARBA00022967"/>
    </source>
</evidence>
<comment type="similarity">
    <text evidence="14">Belongs to the NqrDE/RnfAE family.</text>
</comment>
<dbReference type="InterPro" id="IPR011292">
    <property type="entry name" value="NqrD"/>
</dbReference>
<keyword evidence="8 14" id="KW-0520">NAD</keyword>
<evidence type="ECO:0000256" key="7">
    <source>
        <dbReference type="ARBA" id="ARBA00022989"/>
    </source>
</evidence>
<evidence type="ECO:0000256" key="5">
    <source>
        <dbReference type="ARBA" id="ARBA00022692"/>
    </source>
</evidence>
<keyword evidence="11 14" id="KW-0830">Ubiquinone</keyword>
<comment type="caution">
    <text evidence="15">The sequence shown here is derived from an EMBL/GenBank/DDBJ whole genome shotgun (WGS) entry which is preliminary data.</text>
</comment>
<dbReference type="AlphaFoldDB" id="A0A9D9GTB0"/>
<evidence type="ECO:0000313" key="15">
    <source>
        <dbReference type="EMBL" id="MBO8416378.1"/>
    </source>
</evidence>
<evidence type="ECO:0000313" key="16">
    <source>
        <dbReference type="Proteomes" id="UP000823631"/>
    </source>
</evidence>
<comment type="subunit">
    <text evidence="14">Composed of six subunits; NqrA, NqrB, NqrC, NqrD, NqrE and NqrF.</text>
</comment>
<evidence type="ECO:0000256" key="11">
    <source>
        <dbReference type="ARBA" id="ARBA00023075"/>
    </source>
</evidence>
<dbReference type="GO" id="GO:0012505">
    <property type="term" value="C:endomembrane system"/>
    <property type="evidence" value="ECO:0007669"/>
    <property type="project" value="UniProtKB-SubCell"/>
</dbReference>
<keyword evidence="6 14" id="KW-1278">Translocase</keyword>
<keyword evidence="5 14" id="KW-0812">Transmembrane</keyword>
<keyword evidence="4" id="KW-0997">Cell inner membrane</keyword>
<dbReference type="EMBL" id="JADINH010000172">
    <property type="protein sequence ID" value="MBO8416378.1"/>
    <property type="molecule type" value="Genomic_DNA"/>
</dbReference>
<evidence type="ECO:0000256" key="13">
    <source>
        <dbReference type="ARBA" id="ARBA00023201"/>
    </source>
</evidence>
<reference evidence="15" key="2">
    <citation type="journal article" date="2021" name="PeerJ">
        <title>Extensive microbial diversity within the chicken gut microbiome revealed by metagenomics and culture.</title>
        <authorList>
            <person name="Gilroy R."/>
            <person name="Ravi A."/>
            <person name="Getino M."/>
            <person name="Pursley I."/>
            <person name="Horton D.L."/>
            <person name="Alikhan N.F."/>
            <person name="Baker D."/>
            <person name="Gharbi K."/>
            <person name="Hall N."/>
            <person name="Watson M."/>
            <person name="Adriaenssens E.M."/>
            <person name="Foster-Nyarko E."/>
            <person name="Jarju S."/>
            <person name="Secka A."/>
            <person name="Antonio M."/>
            <person name="Oren A."/>
            <person name="Chaudhuri R.R."/>
            <person name="La Ragione R."/>
            <person name="Hildebrand F."/>
            <person name="Pallen M.J."/>
        </authorList>
    </citation>
    <scope>NUCLEOTIDE SEQUENCE</scope>
    <source>
        <strain evidence="15">17213</strain>
    </source>
</reference>
<gene>
    <name evidence="14" type="primary">nqrD</name>
    <name evidence="15" type="ORF">IAB19_08370</name>
</gene>
<comment type="subcellular location">
    <subcellularLocation>
        <location evidence="14">Cell membrane</location>
        <topology evidence="14">Multi-pass membrane protein</topology>
    </subcellularLocation>
    <subcellularLocation>
        <location evidence="1">Endomembrane system</location>
        <topology evidence="1">Multi-pass membrane protein</topology>
    </subcellularLocation>
</comment>
<evidence type="ECO:0000256" key="14">
    <source>
        <dbReference type="HAMAP-Rule" id="MF_00428"/>
    </source>
</evidence>
<dbReference type="GO" id="GO:0016655">
    <property type="term" value="F:oxidoreductase activity, acting on NAD(P)H, quinone or similar compound as acceptor"/>
    <property type="evidence" value="ECO:0007669"/>
    <property type="project" value="UniProtKB-UniRule"/>
</dbReference>
<evidence type="ECO:0000256" key="1">
    <source>
        <dbReference type="ARBA" id="ARBA00004127"/>
    </source>
</evidence>
<dbReference type="NCBIfam" id="NF006777">
    <property type="entry name" value="PRK09292.1"/>
    <property type="match status" value="1"/>
</dbReference>
<feature type="transmembrane region" description="Helical" evidence="14">
    <location>
        <begin position="76"/>
        <end position="98"/>
    </location>
</feature>
<dbReference type="PANTHER" id="PTHR30586:SF1">
    <property type="entry name" value="NA(+)-TRANSLOCATING NADH-QUINONE REDUCTASE SUBUNIT D"/>
    <property type="match status" value="1"/>
</dbReference>
<proteinExistence type="inferred from homology"/>
<keyword evidence="13 14" id="KW-0739">Sodium transport</keyword>
<feature type="transmembrane region" description="Helical" evidence="14">
    <location>
        <begin position="142"/>
        <end position="165"/>
    </location>
</feature>
<feature type="transmembrane region" description="Helical" evidence="14">
    <location>
        <begin position="177"/>
        <end position="201"/>
    </location>
</feature>
<keyword evidence="12 14" id="KW-0472">Membrane</keyword>
<reference evidence="15" key="1">
    <citation type="submission" date="2020-10" db="EMBL/GenBank/DDBJ databases">
        <authorList>
            <person name="Gilroy R."/>
        </authorList>
    </citation>
    <scope>NUCLEOTIDE SEQUENCE</scope>
    <source>
        <strain evidence="15">17213</strain>
    </source>
</reference>
<evidence type="ECO:0000256" key="4">
    <source>
        <dbReference type="ARBA" id="ARBA00022519"/>
    </source>
</evidence>
<evidence type="ECO:0000256" key="9">
    <source>
        <dbReference type="ARBA" id="ARBA00023053"/>
    </source>
</evidence>
<dbReference type="GO" id="GO:0006814">
    <property type="term" value="P:sodium ion transport"/>
    <property type="evidence" value="ECO:0007669"/>
    <property type="project" value="UniProtKB-UniRule"/>
</dbReference>
<dbReference type="HAMAP" id="MF_00428">
    <property type="entry name" value="NqrD"/>
    <property type="match status" value="1"/>
</dbReference>
<dbReference type="InterPro" id="IPR003667">
    <property type="entry name" value="NqrDE/RnfAE"/>
</dbReference>
<evidence type="ECO:0000256" key="10">
    <source>
        <dbReference type="ARBA" id="ARBA00023065"/>
    </source>
</evidence>
<feature type="transmembrane region" description="Helical" evidence="14">
    <location>
        <begin position="104"/>
        <end position="121"/>
    </location>
</feature>
<dbReference type="NCBIfam" id="NF009070">
    <property type="entry name" value="PRK12405.1"/>
    <property type="match status" value="1"/>
</dbReference>
<evidence type="ECO:0000256" key="2">
    <source>
        <dbReference type="ARBA" id="ARBA00022448"/>
    </source>
</evidence>
<keyword evidence="2 14" id="KW-0813">Transport</keyword>
<dbReference type="Proteomes" id="UP000823631">
    <property type="component" value="Unassembled WGS sequence"/>
</dbReference>
<keyword evidence="3 14" id="KW-1003">Cell membrane</keyword>
<dbReference type="PIRSF" id="PIRSF006102">
    <property type="entry name" value="NQR_DE"/>
    <property type="match status" value="1"/>
</dbReference>
<dbReference type="NCBIfam" id="TIGR01939">
    <property type="entry name" value="nqrD"/>
    <property type="match status" value="1"/>
</dbReference>
<keyword evidence="10 14" id="KW-0406">Ion transport</keyword>
<dbReference type="Pfam" id="PF02508">
    <property type="entry name" value="Rnf-Nqr"/>
    <property type="match status" value="1"/>
</dbReference>
<dbReference type="EC" id="7.2.1.1" evidence="14"/>
<accession>A0A9D9GTB0</accession>
<comment type="function">
    <text evidence="14">NQR complex catalyzes the reduction of ubiquinone-1 to ubiquinol by two successive reactions, coupled with the transport of Na(+) ions from the cytoplasm to the periplasm. NqrA to NqrE are probably involved in the second step, the conversion of ubisemiquinone to ubiquinol.</text>
</comment>
<name>A0A9D9GTB0_9GAMM</name>
<protein>
    <recommendedName>
        <fullName evidence="14">Na(+)-translocating NADH-quinone reductase subunit D</fullName>
        <shortName evidence="14">Na(+)-NQR subunit D</shortName>
        <shortName evidence="14">Na(+)-translocating NQR subunit D</shortName>
        <ecNumber evidence="14">7.2.1.1</ecNumber>
    </recommendedName>
    <alternativeName>
        <fullName evidence="14">NQR complex subunit D</fullName>
    </alternativeName>
    <alternativeName>
        <fullName evidence="14">NQR-1 subunit D</fullName>
    </alternativeName>
</protein>
<organism evidence="15 16">
    <name type="scientific">Candidatus Avisuccinivibrio stercorigallinarum</name>
    <dbReference type="NCBI Taxonomy" id="2840704"/>
    <lineage>
        <taxon>Bacteria</taxon>
        <taxon>Pseudomonadati</taxon>
        <taxon>Pseudomonadota</taxon>
        <taxon>Gammaproteobacteria</taxon>
        <taxon>Aeromonadales</taxon>
        <taxon>Succinivibrionaceae</taxon>
        <taxon>Succinivibrionaceae incertae sedis</taxon>
        <taxon>Candidatus Avisuccinivibrio</taxon>
    </lineage>
</organism>
<sequence>MSSDVKAPTWKEAFLEPLIANNPVMIQVLGICSTLAVTSSMKTAFVMGISVTAVTALSNAAVSYTRNYIPGSVRIIAQMTIIASLVILVDQILKAFAYDLSKQLSVYVGLIITNCIVMGRTEGFALKYPPLPSFMDGLGNGLGYMIVLCLIATFREIFGSGTWFGLTILQTVNNGGWYVPCGLLVMPPCGFFLVGLLIWAVKTYRKELIEPAEYDTHREDY</sequence>
<keyword evidence="9 14" id="KW-0915">Sodium</keyword>
<evidence type="ECO:0000256" key="3">
    <source>
        <dbReference type="ARBA" id="ARBA00022475"/>
    </source>
</evidence>
<dbReference type="PANTHER" id="PTHR30586">
    <property type="entry name" value="ELECTRON TRANSPORT COMPLEX PROTEIN RNFE"/>
    <property type="match status" value="1"/>
</dbReference>
<comment type="catalytic activity">
    <reaction evidence="14">
        <text>a ubiquinone + n Na(+)(in) + NADH + H(+) = a ubiquinol + n Na(+)(out) + NAD(+)</text>
        <dbReference type="Rhea" id="RHEA:47748"/>
        <dbReference type="Rhea" id="RHEA-COMP:9565"/>
        <dbReference type="Rhea" id="RHEA-COMP:9566"/>
        <dbReference type="ChEBI" id="CHEBI:15378"/>
        <dbReference type="ChEBI" id="CHEBI:16389"/>
        <dbReference type="ChEBI" id="CHEBI:17976"/>
        <dbReference type="ChEBI" id="CHEBI:29101"/>
        <dbReference type="ChEBI" id="CHEBI:57540"/>
        <dbReference type="ChEBI" id="CHEBI:57945"/>
        <dbReference type="EC" id="7.2.1.1"/>
    </reaction>
</comment>
<dbReference type="GO" id="GO:0005886">
    <property type="term" value="C:plasma membrane"/>
    <property type="evidence" value="ECO:0007669"/>
    <property type="project" value="UniProtKB-SubCell"/>
</dbReference>
<evidence type="ECO:0000256" key="12">
    <source>
        <dbReference type="ARBA" id="ARBA00023136"/>
    </source>
</evidence>